<name>A0A8T0VAQ2_PANVG</name>
<dbReference type="EMBL" id="CM029041">
    <property type="protein sequence ID" value="KAG2630586.1"/>
    <property type="molecule type" value="Genomic_DNA"/>
</dbReference>
<sequence>MSRWWSSSMSVGEANKKEGLSRPLLWAWAAFLPLGFLALAFGIAYAVYRADAVQIDGSPWRLLAAVAWLPYTMLAHVVVCYMSLSLRLAPAAAREALIRAATAGTGLLMIPGWPVVVYGRAPAFIAFGCALAVALAGLLALWVRLDRTYRAVDYYLPS</sequence>
<feature type="transmembrane region" description="Helical" evidence="1">
    <location>
        <begin position="25"/>
        <end position="48"/>
    </location>
</feature>
<evidence type="ECO:0000313" key="4">
    <source>
        <dbReference type="Proteomes" id="UP000823388"/>
    </source>
</evidence>
<keyword evidence="1" id="KW-1133">Transmembrane helix</keyword>
<evidence type="ECO:0000313" key="3">
    <source>
        <dbReference type="EMBL" id="KAG2630586.1"/>
    </source>
</evidence>
<keyword evidence="1" id="KW-0472">Membrane</keyword>
<feature type="transmembrane region" description="Helical" evidence="1">
    <location>
        <begin position="96"/>
        <end position="117"/>
    </location>
</feature>
<feature type="transmembrane region" description="Helical" evidence="1">
    <location>
        <begin position="60"/>
        <end position="84"/>
    </location>
</feature>
<proteinExistence type="predicted"/>
<organism evidence="3 4">
    <name type="scientific">Panicum virgatum</name>
    <name type="common">Blackwell switchgrass</name>
    <dbReference type="NCBI Taxonomy" id="38727"/>
    <lineage>
        <taxon>Eukaryota</taxon>
        <taxon>Viridiplantae</taxon>
        <taxon>Streptophyta</taxon>
        <taxon>Embryophyta</taxon>
        <taxon>Tracheophyta</taxon>
        <taxon>Spermatophyta</taxon>
        <taxon>Magnoliopsida</taxon>
        <taxon>Liliopsida</taxon>
        <taxon>Poales</taxon>
        <taxon>Poaceae</taxon>
        <taxon>PACMAD clade</taxon>
        <taxon>Panicoideae</taxon>
        <taxon>Panicodae</taxon>
        <taxon>Paniceae</taxon>
        <taxon>Panicinae</taxon>
        <taxon>Panicum</taxon>
        <taxon>Panicum sect. Hiantes</taxon>
    </lineage>
</organism>
<dbReference type="Proteomes" id="UP000823388">
    <property type="component" value="Chromosome 3K"/>
</dbReference>
<protein>
    <recommendedName>
        <fullName evidence="2">DUF7378 domain-containing protein</fullName>
    </recommendedName>
</protein>
<keyword evidence="1" id="KW-0812">Transmembrane</keyword>
<keyword evidence="4" id="KW-1185">Reference proteome</keyword>
<dbReference type="Pfam" id="PF24095">
    <property type="entry name" value="DUF7378"/>
    <property type="match status" value="1"/>
</dbReference>
<accession>A0A8T0VAQ2</accession>
<evidence type="ECO:0000256" key="1">
    <source>
        <dbReference type="SAM" id="Phobius"/>
    </source>
</evidence>
<evidence type="ECO:0000259" key="2">
    <source>
        <dbReference type="Pfam" id="PF24095"/>
    </source>
</evidence>
<feature type="transmembrane region" description="Helical" evidence="1">
    <location>
        <begin position="123"/>
        <end position="143"/>
    </location>
</feature>
<dbReference type="InterPro" id="IPR055802">
    <property type="entry name" value="DUF7378"/>
</dbReference>
<dbReference type="AlphaFoldDB" id="A0A8T0VAQ2"/>
<reference evidence="3" key="1">
    <citation type="submission" date="2020-05" db="EMBL/GenBank/DDBJ databases">
        <title>WGS assembly of Panicum virgatum.</title>
        <authorList>
            <person name="Lovell J.T."/>
            <person name="Jenkins J."/>
            <person name="Shu S."/>
            <person name="Juenger T.E."/>
            <person name="Schmutz J."/>
        </authorList>
    </citation>
    <scope>NUCLEOTIDE SEQUENCE</scope>
    <source>
        <strain evidence="3">AP13</strain>
    </source>
</reference>
<feature type="domain" description="DUF7378" evidence="2">
    <location>
        <begin position="9"/>
        <end position="150"/>
    </location>
</feature>
<gene>
    <name evidence="3" type="ORF">PVAP13_3KG537100</name>
</gene>
<comment type="caution">
    <text evidence="3">The sequence shown here is derived from an EMBL/GenBank/DDBJ whole genome shotgun (WGS) entry which is preliminary data.</text>
</comment>